<evidence type="ECO:0008006" key="4">
    <source>
        <dbReference type="Google" id="ProtNLM"/>
    </source>
</evidence>
<gene>
    <name evidence="2" type="ORF">SAMN02745753_00166</name>
</gene>
<sequence>MNKQFVKYVPTVFIAFVFVQSLFFKFTGSYETDYIFGVLGAWSGLEFFGNYGGYIIGVAELITSILLFTRWHGLGSLMAMGIMSGAIIFHLFTPLGVVMPEFNEVGEVVGNDGGLLFTMACLVWLSAAFLSLRDLKNPQGILNKIVNSGV</sequence>
<dbReference type="EMBL" id="FQVF01000002">
    <property type="protein sequence ID" value="SHE37631.1"/>
    <property type="molecule type" value="Genomic_DNA"/>
</dbReference>
<reference evidence="3" key="1">
    <citation type="submission" date="2016-11" db="EMBL/GenBank/DDBJ databases">
        <authorList>
            <person name="Varghese N."/>
            <person name="Submissions S."/>
        </authorList>
    </citation>
    <scope>NUCLEOTIDE SEQUENCE [LARGE SCALE GENOMIC DNA]</scope>
    <source>
        <strain evidence="3">DSM 16579</strain>
    </source>
</reference>
<keyword evidence="1" id="KW-0472">Membrane</keyword>
<accession>A0A1M4SZJ4</accession>
<name>A0A1M4SZJ4_9GAMM</name>
<evidence type="ECO:0000256" key="1">
    <source>
        <dbReference type="SAM" id="Phobius"/>
    </source>
</evidence>
<dbReference type="RefSeq" id="WP_072837832.1">
    <property type="nucleotide sequence ID" value="NZ_FQVF01000002.1"/>
</dbReference>
<protein>
    <recommendedName>
        <fullName evidence="4">DoxX-like family protein</fullName>
    </recommendedName>
</protein>
<dbReference type="OrthoDB" id="9791120at2"/>
<evidence type="ECO:0000313" key="2">
    <source>
        <dbReference type="EMBL" id="SHE37631.1"/>
    </source>
</evidence>
<organism evidence="2 3">
    <name type="scientific">Marinomonas polaris DSM 16579</name>
    <dbReference type="NCBI Taxonomy" id="1122206"/>
    <lineage>
        <taxon>Bacteria</taxon>
        <taxon>Pseudomonadati</taxon>
        <taxon>Pseudomonadota</taxon>
        <taxon>Gammaproteobacteria</taxon>
        <taxon>Oceanospirillales</taxon>
        <taxon>Oceanospirillaceae</taxon>
        <taxon>Marinomonas</taxon>
    </lineage>
</organism>
<feature type="transmembrane region" description="Helical" evidence="1">
    <location>
        <begin position="47"/>
        <end position="67"/>
    </location>
</feature>
<dbReference type="Proteomes" id="UP000184517">
    <property type="component" value="Unassembled WGS sequence"/>
</dbReference>
<keyword evidence="1" id="KW-1133">Transmembrane helix</keyword>
<feature type="transmembrane region" description="Helical" evidence="1">
    <location>
        <begin position="113"/>
        <end position="132"/>
    </location>
</feature>
<keyword evidence="1" id="KW-0812">Transmembrane</keyword>
<keyword evidence="3" id="KW-1185">Reference proteome</keyword>
<feature type="transmembrane region" description="Helical" evidence="1">
    <location>
        <begin position="7"/>
        <end position="27"/>
    </location>
</feature>
<dbReference type="AlphaFoldDB" id="A0A1M4SZJ4"/>
<evidence type="ECO:0000313" key="3">
    <source>
        <dbReference type="Proteomes" id="UP000184517"/>
    </source>
</evidence>
<proteinExistence type="predicted"/>
<dbReference type="STRING" id="1122206.SAMN02745753_00166"/>
<feature type="transmembrane region" description="Helical" evidence="1">
    <location>
        <begin position="74"/>
        <end position="93"/>
    </location>
</feature>